<gene>
    <name evidence="1" type="ORF">SD70_25185</name>
</gene>
<sequence>MTDVPTAPTASKPDLSPVQIWRCRSSSCKAWVRAELAAGAKPSCPLCQGEMIRGIKHLPKLVTKVKAQKKKADVVPW</sequence>
<comment type="caution">
    <text evidence="1">The sequence shown here is derived from an EMBL/GenBank/DDBJ whole genome shotgun (WGS) entry which is preliminary data.</text>
</comment>
<organism evidence="1 2">
    <name type="scientific">Gordoniibacillus kamchatkensis</name>
    <dbReference type="NCBI Taxonomy" id="1590651"/>
    <lineage>
        <taxon>Bacteria</taxon>
        <taxon>Bacillati</taxon>
        <taxon>Bacillota</taxon>
        <taxon>Bacilli</taxon>
        <taxon>Bacillales</taxon>
        <taxon>Paenibacillaceae</taxon>
        <taxon>Gordoniibacillus</taxon>
    </lineage>
</organism>
<dbReference type="InterPro" id="IPR025916">
    <property type="entry name" value="YdjO"/>
</dbReference>
<name>A0ABR5AC83_9BACL</name>
<accession>A0ABR5AC83</accession>
<evidence type="ECO:0000313" key="1">
    <source>
        <dbReference type="EMBL" id="KIL38666.1"/>
    </source>
</evidence>
<dbReference type="EMBL" id="JXAK01000055">
    <property type="protein sequence ID" value="KIL38666.1"/>
    <property type="molecule type" value="Genomic_DNA"/>
</dbReference>
<proteinExistence type="predicted"/>
<dbReference type="Proteomes" id="UP000031967">
    <property type="component" value="Unassembled WGS sequence"/>
</dbReference>
<keyword evidence="2" id="KW-1185">Reference proteome</keyword>
<dbReference type="Pfam" id="PF14169">
    <property type="entry name" value="YdjO"/>
    <property type="match status" value="1"/>
</dbReference>
<reference evidence="1 2" key="1">
    <citation type="submission" date="2014-12" db="EMBL/GenBank/DDBJ databases">
        <title>Draft genome sequence of Paenibacillus kamchatkensis strain B-2647.</title>
        <authorList>
            <person name="Karlyshev A.V."/>
            <person name="Kudryashova E.B."/>
        </authorList>
    </citation>
    <scope>NUCLEOTIDE SEQUENCE [LARGE SCALE GENOMIC DNA]</scope>
    <source>
        <strain evidence="1 2">VKM B-2647</strain>
    </source>
</reference>
<protein>
    <recommendedName>
        <fullName evidence="3">Cold-inducible protein YdjO</fullName>
    </recommendedName>
</protein>
<evidence type="ECO:0000313" key="2">
    <source>
        <dbReference type="Proteomes" id="UP000031967"/>
    </source>
</evidence>
<evidence type="ECO:0008006" key="3">
    <source>
        <dbReference type="Google" id="ProtNLM"/>
    </source>
</evidence>